<dbReference type="EMBL" id="LKAM01000005">
    <property type="protein sequence ID" value="KUM48680.1"/>
    <property type="molecule type" value="Genomic_DNA"/>
</dbReference>
<evidence type="ECO:0000313" key="1">
    <source>
        <dbReference type="EMBL" id="KUM48680.1"/>
    </source>
</evidence>
<name>A0A117NHN9_PICGL</name>
<dbReference type="AlphaFoldDB" id="A0A117NHN9"/>
<organism evidence="1">
    <name type="scientific">Picea glauca</name>
    <name type="common">White spruce</name>
    <name type="synonym">Pinus glauca</name>
    <dbReference type="NCBI Taxonomy" id="3330"/>
    <lineage>
        <taxon>Eukaryota</taxon>
        <taxon>Viridiplantae</taxon>
        <taxon>Streptophyta</taxon>
        <taxon>Embryophyta</taxon>
        <taxon>Tracheophyta</taxon>
        <taxon>Spermatophyta</taxon>
        <taxon>Pinopsida</taxon>
        <taxon>Pinidae</taxon>
        <taxon>Conifers I</taxon>
        <taxon>Pinales</taxon>
        <taxon>Pinaceae</taxon>
        <taxon>Picea</taxon>
    </lineage>
</organism>
<sequence>MSIAPLSASFLSAGFFNCLESRSVTLSCCFYTMILAHDEVPHRDGEPDYPCRSLFHFPKPVINIANPQNLAFQAFAAKSFLGSTTSSRREYFDLTALSERTPGSDPSPCLSYLFRLVFQLTELIPLTITAFITKKEFKANERYI</sequence>
<protein>
    <submittedName>
        <fullName evidence="1">Uncharacterized protein</fullName>
    </submittedName>
</protein>
<comment type="caution">
    <text evidence="1">The sequence shown here is derived from an EMBL/GenBank/DDBJ whole genome shotgun (WGS) entry which is preliminary data.</text>
</comment>
<accession>A0A117NHN9</accession>
<geneLocation type="mitochondrion" evidence="1"/>
<keyword evidence="1" id="KW-0496">Mitochondrion</keyword>
<gene>
    <name evidence="1" type="ORF">ABT39_MTgene4695</name>
</gene>
<reference evidence="1" key="1">
    <citation type="journal article" date="2015" name="Genome Biol. Evol.">
        <title>Organellar Genomes of White Spruce (Picea glauca): Assembly and Annotation.</title>
        <authorList>
            <person name="Jackman S.D."/>
            <person name="Warren R.L."/>
            <person name="Gibb E.A."/>
            <person name="Vandervalk B.P."/>
            <person name="Mohamadi H."/>
            <person name="Chu J."/>
            <person name="Raymond A."/>
            <person name="Pleasance S."/>
            <person name="Coope R."/>
            <person name="Wildung M.R."/>
            <person name="Ritland C.E."/>
            <person name="Bousquet J."/>
            <person name="Jones S.J."/>
            <person name="Bohlmann J."/>
            <person name="Birol I."/>
        </authorList>
    </citation>
    <scope>NUCLEOTIDE SEQUENCE [LARGE SCALE GENOMIC DNA]</scope>
    <source>
        <tissue evidence="1">Flushing bud</tissue>
    </source>
</reference>
<proteinExistence type="predicted"/>